<dbReference type="Pfam" id="PF16087">
    <property type="entry name" value="DUF4817"/>
    <property type="match status" value="1"/>
</dbReference>
<dbReference type="OrthoDB" id="7545861at2759"/>
<dbReference type="PANTHER" id="PTHR47326">
    <property type="entry name" value="TRANSPOSABLE ELEMENT TC3 TRANSPOSASE-LIKE PROTEIN"/>
    <property type="match status" value="1"/>
</dbReference>
<keyword evidence="3" id="KW-1185">Reference proteome</keyword>
<organism evidence="2 3">
    <name type="scientific">Araneus ventricosus</name>
    <name type="common">Orbweaver spider</name>
    <name type="synonym">Epeira ventricosa</name>
    <dbReference type="NCBI Taxonomy" id="182803"/>
    <lineage>
        <taxon>Eukaryota</taxon>
        <taxon>Metazoa</taxon>
        <taxon>Ecdysozoa</taxon>
        <taxon>Arthropoda</taxon>
        <taxon>Chelicerata</taxon>
        <taxon>Arachnida</taxon>
        <taxon>Araneae</taxon>
        <taxon>Araneomorphae</taxon>
        <taxon>Entelegynae</taxon>
        <taxon>Araneoidea</taxon>
        <taxon>Araneidae</taxon>
        <taxon>Araneus</taxon>
    </lineage>
</organism>
<proteinExistence type="predicted"/>
<dbReference type="InterPro" id="IPR032135">
    <property type="entry name" value="DUF4817"/>
</dbReference>
<name>A0A4Y2G3P3_ARAVE</name>
<reference evidence="2 3" key="1">
    <citation type="journal article" date="2019" name="Sci. Rep.">
        <title>Orb-weaving spider Araneus ventricosus genome elucidates the spidroin gene catalogue.</title>
        <authorList>
            <person name="Kono N."/>
            <person name="Nakamura H."/>
            <person name="Ohtoshi R."/>
            <person name="Moran D.A.P."/>
            <person name="Shinohara A."/>
            <person name="Yoshida Y."/>
            <person name="Fujiwara M."/>
            <person name="Mori M."/>
            <person name="Tomita M."/>
            <person name="Arakawa K."/>
        </authorList>
    </citation>
    <scope>NUCLEOTIDE SEQUENCE [LARGE SCALE GENOMIC DNA]</scope>
</reference>
<evidence type="ECO:0000313" key="2">
    <source>
        <dbReference type="EMBL" id="GBM48233.1"/>
    </source>
</evidence>
<dbReference type="PANTHER" id="PTHR47326:SF1">
    <property type="entry name" value="HTH PSQ-TYPE DOMAIN-CONTAINING PROTEIN"/>
    <property type="match status" value="1"/>
</dbReference>
<evidence type="ECO:0000313" key="3">
    <source>
        <dbReference type="Proteomes" id="UP000499080"/>
    </source>
</evidence>
<protein>
    <recommendedName>
        <fullName evidence="1">DUF4817 domain-containing protein</fullName>
    </recommendedName>
</protein>
<sequence>MGVRQNRLYRERFPEGSHPTRQTILKVVKRLRETGCVSSRLRVRRPRNEGCKVQSEDVLVYAVAHPQISTKMISEKCSLSKSRVRRILNESGAHPYRSTPVQRLMLRDVTRFATL</sequence>
<feature type="domain" description="DUF4817" evidence="1">
    <location>
        <begin position="7"/>
        <end position="37"/>
    </location>
</feature>
<accession>A0A4Y2G3P3</accession>
<gene>
    <name evidence="2" type="ORF">AVEN_72500_1</name>
</gene>
<evidence type="ECO:0000259" key="1">
    <source>
        <dbReference type="Pfam" id="PF16087"/>
    </source>
</evidence>
<comment type="caution">
    <text evidence="2">The sequence shown here is derived from an EMBL/GenBank/DDBJ whole genome shotgun (WGS) entry which is preliminary data.</text>
</comment>
<dbReference type="AlphaFoldDB" id="A0A4Y2G3P3"/>
<dbReference type="Proteomes" id="UP000499080">
    <property type="component" value="Unassembled WGS sequence"/>
</dbReference>
<dbReference type="EMBL" id="BGPR01001207">
    <property type="protein sequence ID" value="GBM48233.1"/>
    <property type="molecule type" value="Genomic_DNA"/>
</dbReference>